<dbReference type="PATRIC" id="fig|49338.4.peg.5088"/>
<name>A0A098B8A8_DESHA</name>
<evidence type="ECO:0000256" key="1">
    <source>
        <dbReference type="ARBA" id="ARBA00007705"/>
    </source>
</evidence>
<dbReference type="PANTHER" id="PTHR10133">
    <property type="entry name" value="DNA POLYMERASE I"/>
    <property type="match status" value="1"/>
</dbReference>
<dbReference type="InterPro" id="IPR012337">
    <property type="entry name" value="RNaseH-like_sf"/>
</dbReference>
<comment type="similarity">
    <text evidence="1">Belongs to the DNA polymerase type-A family.</text>
</comment>
<dbReference type="InterPro" id="IPR002298">
    <property type="entry name" value="DNA_polymerase_A"/>
</dbReference>
<dbReference type="GO" id="GO:0006302">
    <property type="term" value="P:double-strand break repair"/>
    <property type="evidence" value="ECO:0007669"/>
    <property type="project" value="TreeGrafter"/>
</dbReference>
<dbReference type="Proteomes" id="UP000054623">
    <property type="component" value="Unassembled WGS sequence"/>
</dbReference>
<accession>A0A098B8A8</accession>
<dbReference type="SUPFAM" id="SSF53098">
    <property type="entry name" value="Ribonuclease H-like"/>
    <property type="match status" value="1"/>
</dbReference>
<dbReference type="PRINTS" id="PR00868">
    <property type="entry name" value="DNAPOLI"/>
</dbReference>
<dbReference type="GO" id="GO:0008408">
    <property type="term" value="F:3'-5' exonuclease activity"/>
    <property type="evidence" value="ECO:0007669"/>
    <property type="project" value="InterPro"/>
</dbReference>
<dbReference type="InterPro" id="IPR043502">
    <property type="entry name" value="DNA/RNA_pol_sf"/>
</dbReference>
<dbReference type="Pfam" id="PF00476">
    <property type="entry name" value="DNA_pol_A"/>
    <property type="match status" value="1"/>
</dbReference>
<evidence type="ECO:0000313" key="7">
    <source>
        <dbReference type="Proteomes" id="UP000054623"/>
    </source>
</evidence>
<dbReference type="Gene3D" id="3.30.70.370">
    <property type="match status" value="1"/>
</dbReference>
<dbReference type="SUPFAM" id="SSF56672">
    <property type="entry name" value="DNA/RNA polymerases"/>
    <property type="match status" value="1"/>
</dbReference>
<dbReference type="InterPro" id="IPR002562">
    <property type="entry name" value="3'-5'_exonuclease_dom"/>
</dbReference>
<dbReference type="GO" id="GO:0003677">
    <property type="term" value="F:DNA binding"/>
    <property type="evidence" value="ECO:0007669"/>
    <property type="project" value="InterPro"/>
</dbReference>
<dbReference type="EMBL" id="LOCK01000011">
    <property type="protein sequence ID" value="KTE92750.1"/>
    <property type="molecule type" value="Genomic_DNA"/>
</dbReference>
<keyword evidence="6" id="KW-0540">Nuclease</keyword>
<dbReference type="Pfam" id="PF01612">
    <property type="entry name" value="DNA_pol_A_exo1"/>
    <property type="match status" value="1"/>
</dbReference>
<keyword evidence="5" id="KW-0808">Transferase</keyword>
<dbReference type="GO" id="GO:0006261">
    <property type="term" value="P:DNA-templated DNA replication"/>
    <property type="evidence" value="ECO:0007669"/>
    <property type="project" value="InterPro"/>
</dbReference>
<evidence type="ECO:0000259" key="4">
    <source>
        <dbReference type="SMART" id="SM00482"/>
    </source>
</evidence>
<evidence type="ECO:0000256" key="2">
    <source>
        <dbReference type="ARBA" id="ARBA00020311"/>
    </source>
</evidence>
<keyword evidence="6" id="KW-0378">Hydrolase</keyword>
<proteinExistence type="inferred from homology"/>
<dbReference type="NCBIfam" id="NF011539">
    <property type="entry name" value="PRK14975.1-3"/>
    <property type="match status" value="1"/>
</dbReference>
<dbReference type="InterPro" id="IPR001098">
    <property type="entry name" value="DNA-dir_DNA_pol_A_palm_dom"/>
</dbReference>
<dbReference type="CDD" id="cd08639">
    <property type="entry name" value="DNA_pol_A_Aquificae_like"/>
    <property type="match status" value="1"/>
</dbReference>
<evidence type="ECO:0000313" key="6">
    <source>
        <dbReference type="EMBL" id="KTE92750.1"/>
    </source>
</evidence>
<evidence type="ECO:0000313" key="5">
    <source>
        <dbReference type="EMBL" id="CDX04617.1"/>
    </source>
</evidence>
<dbReference type="SMART" id="SM00482">
    <property type="entry name" value="POLAc"/>
    <property type="match status" value="1"/>
</dbReference>
<reference evidence="6 7" key="2">
    <citation type="submission" date="2015-12" db="EMBL/GenBank/DDBJ databases">
        <title>Draft Genome Sequence of Desulfitobacterium hafniense Strain DH, a Sulfate-reducing Bacterium Isolated from Paddy Soils.</title>
        <authorList>
            <person name="Bao P."/>
            <person name="Zhang X."/>
            <person name="Li G."/>
        </authorList>
    </citation>
    <scope>NUCLEOTIDE SEQUENCE [LARGE SCALE GENOMIC DNA]</scope>
    <source>
        <strain evidence="6 7">DH</strain>
    </source>
</reference>
<dbReference type="OrthoDB" id="4053at2"/>
<keyword evidence="6" id="KW-0269">Exonuclease</keyword>
<keyword evidence="5" id="KW-0548">Nucleotidyltransferase</keyword>
<gene>
    <name evidence="6" type="ORF">AT727_17635</name>
    <name evidence="5" type="ORF">DPCES_4731</name>
</gene>
<dbReference type="Gene3D" id="3.30.420.10">
    <property type="entry name" value="Ribonuclease H-like superfamily/Ribonuclease H"/>
    <property type="match status" value="1"/>
</dbReference>
<sequence length="583" mass="65682">MDINAMDIKRILHPADLVPYMEKLTAAKVIAVDTETTGLDPHTCQLRLIQLAAEDLPVLVIDCFSFLPEGRELINAILSTSGIKIFQNAKFDLQFLMALDIFPPTLFDTMLASQLLRGSGGPVQSNLKALAQHYLNEDLDKEEQTSNWQGELTESQILYAARDAEILLRLRKVMIPQILENHLTQIAGIEFRCVKAMAHLEYRGIYLDRQKWQELYEKTEAERKTALDELYTYVERPLMQMSLWGEDVAINQNFESQQFVLNVLHEHGIPVAATAKQDLYPYRRHPLVKTLLSYRKAAKSISAFLQPFTPLIHPVTGRLHPRYGQISAWSGRMSCWNPNIQQIPRDSEFRACFAAPPGRKLILADYSQIELRVAAQISGDTRMISAYQQGEDLHLLTASLVAHKPIAEITPQERQAAKAVNFGLIFGMGAPGLQQYAQQNYGVEMSLEQATEFRERFFKAYTGIHRWHQSIKAHLPKEGRTLAGRKFVYYEKAGLPGYYNTPVQGTAADIVKKALGLLIERLAGTDTYIVGIVHDEILLESPAEEAHTMAALLKSTMEEAANAILPKVPTKVDVLVSESWAEK</sequence>
<dbReference type="EMBL" id="LK996017">
    <property type="protein sequence ID" value="CDX04617.1"/>
    <property type="molecule type" value="Genomic_DNA"/>
</dbReference>
<dbReference type="RefSeq" id="WP_041272653.1">
    <property type="nucleotide sequence ID" value="NZ_JAYFNZ010000018.1"/>
</dbReference>
<dbReference type="SMART" id="SM00474">
    <property type="entry name" value="35EXOc"/>
    <property type="match status" value="1"/>
</dbReference>
<reference evidence="5" key="1">
    <citation type="submission" date="2014-07" db="EMBL/GenBank/DDBJ databases">
        <authorList>
            <person name="Hornung V.Bastian."/>
        </authorList>
    </citation>
    <scope>NUCLEOTIDE SEQUENCE</scope>
    <source>
        <strain evidence="5">PCE-S</strain>
    </source>
</reference>
<dbReference type="InterPro" id="IPR036397">
    <property type="entry name" value="RNaseH_sf"/>
</dbReference>
<protein>
    <recommendedName>
        <fullName evidence="2">DNA polymerase I</fullName>
    </recommendedName>
</protein>
<dbReference type="PANTHER" id="PTHR10133:SF62">
    <property type="entry name" value="DNA POLYMERASE THETA"/>
    <property type="match status" value="1"/>
</dbReference>
<feature type="domain" description="3'-5' exonuclease" evidence="3">
    <location>
        <begin position="8"/>
        <end position="179"/>
    </location>
</feature>
<feature type="domain" description="DNA-directed DNA polymerase family A palm" evidence="4">
    <location>
        <begin position="346"/>
        <end position="545"/>
    </location>
</feature>
<evidence type="ECO:0000259" key="3">
    <source>
        <dbReference type="SMART" id="SM00474"/>
    </source>
</evidence>
<dbReference type="GO" id="GO:0003887">
    <property type="term" value="F:DNA-directed DNA polymerase activity"/>
    <property type="evidence" value="ECO:0007669"/>
    <property type="project" value="InterPro"/>
</dbReference>
<dbReference type="Gene3D" id="1.10.150.20">
    <property type="entry name" value="5' to 3' exonuclease, C-terminal subdomain"/>
    <property type="match status" value="1"/>
</dbReference>
<organism evidence="5">
    <name type="scientific">Desulfitobacterium hafniense</name>
    <name type="common">Desulfitobacterium frappieri</name>
    <dbReference type="NCBI Taxonomy" id="49338"/>
    <lineage>
        <taxon>Bacteria</taxon>
        <taxon>Bacillati</taxon>
        <taxon>Bacillota</taxon>
        <taxon>Clostridia</taxon>
        <taxon>Eubacteriales</taxon>
        <taxon>Desulfitobacteriaceae</taxon>
        <taxon>Desulfitobacterium</taxon>
    </lineage>
</organism>
<dbReference type="Gene3D" id="1.20.1060.10">
    <property type="entry name" value="Taq DNA Polymerase, Chain T, domain 4"/>
    <property type="match status" value="1"/>
</dbReference>
<dbReference type="AlphaFoldDB" id="A0A098B8A8"/>